<organism evidence="4 5">
    <name type="scientific">Thermodesulfovibrio yellowstonii</name>
    <dbReference type="NCBI Taxonomy" id="28262"/>
    <lineage>
        <taxon>Bacteria</taxon>
        <taxon>Pseudomonadati</taxon>
        <taxon>Nitrospirota</taxon>
        <taxon>Thermodesulfovibrionia</taxon>
        <taxon>Thermodesulfovibrionales</taxon>
        <taxon>Thermodesulfovibrionaceae</taxon>
        <taxon>Thermodesulfovibrio</taxon>
    </lineage>
</organism>
<dbReference type="GO" id="GO:1902201">
    <property type="term" value="P:negative regulation of bacterial-type flagellum-dependent cell motility"/>
    <property type="evidence" value="ECO:0007669"/>
    <property type="project" value="TreeGrafter"/>
</dbReference>
<evidence type="ECO:0000313" key="5">
    <source>
        <dbReference type="Proteomes" id="UP001144297"/>
    </source>
</evidence>
<dbReference type="PROSITE" id="PS50887">
    <property type="entry name" value="GGDEF"/>
    <property type="match status" value="1"/>
</dbReference>
<evidence type="ECO:0000259" key="3">
    <source>
        <dbReference type="PROSITE" id="PS50887"/>
    </source>
</evidence>
<dbReference type="GO" id="GO:0043709">
    <property type="term" value="P:cell adhesion involved in single-species biofilm formation"/>
    <property type="evidence" value="ECO:0007669"/>
    <property type="project" value="TreeGrafter"/>
</dbReference>
<dbReference type="InterPro" id="IPR050469">
    <property type="entry name" value="Diguanylate_Cyclase"/>
</dbReference>
<comment type="catalytic activity">
    <reaction evidence="2">
        <text>2 GTP = 3',3'-c-di-GMP + 2 diphosphate</text>
        <dbReference type="Rhea" id="RHEA:24898"/>
        <dbReference type="ChEBI" id="CHEBI:33019"/>
        <dbReference type="ChEBI" id="CHEBI:37565"/>
        <dbReference type="ChEBI" id="CHEBI:58805"/>
        <dbReference type="EC" id="2.7.7.65"/>
    </reaction>
</comment>
<evidence type="ECO:0000256" key="1">
    <source>
        <dbReference type="ARBA" id="ARBA00012528"/>
    </source>
</evidence>
<dbReference type="PANTHER" id="PTHR45138">
    <property type="entry name" value="REGULATORY COMPONENTS OF SENSORY TRANSDUCTION SYSTEM"/>
    <property type="match status" value="1"/>
</dbReference>
<name>A0A9W6LJ07_9BACT</name>
<dbReference type="Gene3D" id="3.30.70.270">
    <property type="match status" value="1"/>
</dbReference>
<dbReference type="InterPro" id="IPR011006">
    <property type="entry name" value="CheY-like_superfamily"/>
</dbReference>
<evidence type="ECO:0000313" key="4">
    <source>
        <dbReference type="EMBL" id="GLI52711.1"/>
    </source>
</evidence>
<dbReference type="AlphaFoldDB" id="A0A9W6LJ07"/>
<dbReference type="PANTHER" id="PTHR45138:SF9">
    <property type="entry name" value="DIGUANYLATE CYCLASE DGCM-RELATED"/>
    <property type="match status" value="1"/>
</dbReference>
<dbReference type="EC" id="2.7.7.65" evidence="1"/>
<dbReference type="Gene3D" id="3.40.50.2300">
    <property type="match status" value="1"/>
</dbReference>
<comment type="caution">
    <text evidence="4">The sequence shown here is derived from an EMBL/GenBank/DDBJ whole genome shotgun (WGS) entry which is preliminary data.</text>
</comment>
<reference evidence="4" key="1">
    <citation type="submission" date="2022-12" db="EMBL/GenBank/DDBJ databases">
        <title>Reference genome sequencing for broad-spectrum identification of bacterial and archaeal isolates by mass spectrometry.</title>
        <authorList>
            <person name="Sekiguchi Y."/>
            <person name="Tourlousse D.M."/>
        </authorList>
    </citation>
    <scope>NUCLEOTIDE SEQUENCE</scope>
    <source>
        <strain evidence="4">TSL-P1</strain>
    </source>
</reference>
<evidence type="ECO:0000256" key="2">
    <source>
        <dbReference type="ARBA" id="ARBA00034247"/>
    </source>
</evidence>
<dbReference type="NCBIfam" id="TIGR00254">
    <property type="entry name" value="GGDEF"/>
    <property type="match status" value="1"/>
</dbReference>
<dbReference type="GO" id="GO:0052621">
    <property type="term" value="F:diguanylate cyclase activity"/>
    <property type="evidence" value="ECO:0007669"/>
    <property type="project" value="UniProtKB-EC"/>
</dbReference>
<keyword evidence="5" id="KW-1185">Reference proteome</keyword>
<dbReference type="Proteomes" id="UP001144297">
    <property type="component" value="Unassembled WGS sequence"/>
</dbReference>
<dbReference type="EMBL" id="BSDX01000001">
    <property type="protein sequence ID" value="GLI52711.1"/>
    <property type="molecule type" value="Genomic_DNA"/>
</dbReference>
<dbReference type="CDD" id="cd01949">
    <property type="entry name" value="GGDEF"/>
    <property type="match status" value="1"/>
</dbReference>
<dbReference type="InterPro" id="IPR029787">
    <property type="entry name" value="Nucleotide_cyclase"/>
</dbReference>
<dbReference type="SUPFAM" id="SSF55073">
    <property type="entry name" value="Nucleotide cyclase"/>
    <property type="match status" value="1"/>
</dbReference>
<proteinExistence type="predicted"/>
<dbReference type="FunFam" id="3.30.70.270:FF:000001">
    <property type="entry name" value="Diguanylate cyclase domain protein"/>
    <property type="match status" value="1"/>
</dbReference>
<gene>
    <name evidence="4" type="ORF">TISLANDTSLP1_04040</name>
</gene>
<feature type="domain" description="GGDEF" evidence="3">
    <location>
        <begin position="161"/>
        <end position="296"/>
    </location>
</feature>
<dbReference type="SMART" id="SM00267">
    <property type="entry name" value="GGDEF"/>
    <property type="match status" value="1"/>
</dbReference>
<sequence>MKIVLCTNRESLSDLISSFLKDEVEFFQPLWINNELFDHIYKINPDLIFFDLYQKGNKKWKFIENFTSAPSLRDIPLIVIMDKKVRSQLREMCEYEIFDYLIGKLSKCEFIIKINKAREIIEMRKEFNKLLTKDPLTGAYNRSFLMARIQEELSWCSFYKEPLSIALFDIDYFKKINDTYGHLSGDKILMEIVSLAIEFLPNRLTIGRYGGEEFCIIMPGIEENESFKICEAFRKKVAETEFHTFSGETINLSISIGLTTFYGNKLITIDELIQKVDTALYKAKQTGRNRVILETFIVK</sequence>
<dbReference type="GO" id="GO:0005886">
    <property type="term" value="C:plasma membrane"/>
    <property type="evidence" value="ECO:0007669"/>
    <property type="project" value="TreeGrafter"/>
</dbReference>
<dbReference type="Pfam" id="PF00990">
    <property type="entry name" value="GGDEF"/>
    <property type="match status" value="1"/>
</dbReference>
<protein>
    <recommendedName>
        <fullName evidence="1">diguanylate cyclase</fullName>
        <ecNumber evidence="1">2.7.7.65</ecNumber>
    </recommendedName>
</protein>
<accession>A0A9W6LJ07</accession>
<dbReference type="SUPFAM" id="SSF52172">
    <property type="entry name" value="CheY-like"/>
    <property type="match status" value="1"/>
</dbReference>
<dbReference type="InterPro" id="IPR043128">
    <property type="entry name" value="Rev_trsase/Diguanyl_cyclase"/>
</dbReference>
<dbReference type="InterPro" id="IPR000160">
    <property type="entry name" value="GGDEF_dom"/>
</dbReference>